<feature type="transmembrane region" description="Helical" evidence="6">
    <location>
        <begin position="57"/>
        <end position="76"/>
    </location>
</feature>
<keyword evidence="5 6" id="KW-0472">Membrane</keyword>
<dbReference type="PANTHER" id="PTHR21716:SF64">
    <property type="entry name" value="AI-2 TRANSPORT PROTEIN TQSA"/>
    <property type="match status" value="1"/>
</dbReference>
<dbReference type="GO" id="GO:0055085">
    <property type="term" value="P:transmembrane transport"/>
    <property type="evidence" value="ECO:0007669"/>
    <property type="project" value="TreeGrafter"/>
</dbReference>
<evidence type="ECO:0000256" key="2">
    <source>
        <dbReference type="ARBA" id="ARBA00009773"/>
    </source>
</evidence>
<evidence type="ECO:0000256" key="5">
    <source>
        <dbReference type="ARBA" id="ARBA00023136"/>
    </source>
</evidence>
<accession>A0AB74UIR6</accession>
<sequence>MSKLQIGGLIGAALGLWLLVLLEPILMPFFVSLILAYLGDPVTDWLEARGLSRRLSVSLVFLLLALVMVGGLLVLLPMLGRQLGQLIAALPEVLNWVQTTVLPEVRELTGIDFSADFDQLRNALMSNWRETGTYAAAFLAQASRSGLALAIWLGNLALIPVVTFYLLLDWDRLKGYVRELLPRHVEPRITALAVECDEVLSAFLRGQLLVMLSLGVIYAVGLSVVGLKFGLLIGLMAGLASIVPYLGVIVGVLTAGVVAFFQFGEWLPLVGVLVVFGIGQVAESTLLQPLLLGDKIGLHPVAVIFAVLAGGQLFGFTGILLALPVAAVIMVLLRYAYHRYRHSRLYDRARAETLTAGWDGESDS</sequence>
<gene>
    <name evidence="7" type="ORF">ABV408_08470</name>
</gene>
<dbReference type="InterPro" id="IPR002549">
    <property type="entry name" value="AI-2E-like"/>
</dbReference>
<comment type="subcellular location">
    <subcellularLocation>
        <location evidence="1">Membrane</location>
        <topology evidence="1">Multi-pass membrane protein</topology>
    </subcellularLocation>
</comment>
<evidence type="ECO:0000313" key="7">
    <source>
        <dbReference type="EMBL" id="XCJ81198.1"/>
    </source>
</evidence>
<dbReference type="GO" id="GO:0016020">
    <property type="term" value="C:membrane"/>
    <property type="evidence" value="ECO:0007669"/>
    <property type="project" value="UniProtKB-SubCell"/>
</dbReference>
<protein>
    <submittedName>
        <fullName evidence="7">AI-2E family transporter</fullName>
    </submittedName>
</protein>
<feature type="transmembrane region" description="Helical" evidence="6">
    <location>
        <begin position="266"/>
        <end position="284"/>
    </location>
</feature>
<feature type="transmembrane region" description="Helical" evidence="6">
    <location>
        <begin position="147"/>
        <end position="168"/>
    </location>
</feature>
<feature type="transmembrane region" description="Helical" evidence="6">
    <location>
        <begin position="239"/>
        <end position="260"/>
    </location>
</feature>
<dbReference type="RefSeq" id="WP_353981964.1">
    <property type="nucleotide sequence ID" value="NZ_CP159578.1"/>
</dbReference>
<evidence type="ECO:0000256" key="6">
    <source>
        <dbReference type="SAM" id="Phobius"/>
    </source>
</evidence>
<name>A0AB74UIR6_9GAMM</name>
<dbReference type="EMBL" id="CP159578">
    <property type="protein sequence ID" value="XCJ81198.1"/>
    <property type="molecule type" value="Genomic_DNA"/>
</dbReference>
<feature type="transmembrane region" description="Helical" evidence="6">
    <location>
        <begin position="12"/>
        <end position="37"/>
    </location>
</feature>
<evidence type="ECO:0000256" key="1">
    <source>
        <dbReference type="ARBA" id="ARBA00004141"/>
    </source>
</evidence>
<feature type="transmembrane region" description="Helical" evidence="6">
    <location>
        <begin position="208"/>
        <end position="227"/>
    </location>
</feature>
<evidence type="ECO:0000256" key="4">
    <source>
        <dbReference type="ARBA" id="ARBA00022989"/>
    </source>
</evidence>
<dbReference type="Pfam" id="PF01594">
    <property type="entry name" value="AI-2E_transport"/>
    <property type="match status" value="1"/>
</dbReference>
<comment type="similarity">
    <text evidence="2">Belongs to the autoinducer-2 exporter (AI-2E) (TC 2.A.86) family.</text>
</comment>
<keyword evidence="4 6" id="KW-1133">Transmembrane helix</keyword>
<keyword evidence="3 6" id="KW-0812">Transmembrane</keyword>
<feature type="transmembrane region" description="Helical" evidence="6">
    <location>
        <begin position="296"/>
        <end position="313"/>
    </location>
</feature>
<organism evidence="7">
    <name type="scientific">Salinicola endophyticus</name>
    <dbReference type="NCBI Taxonomy" id="1949083"/>
    <lineage>
        <taxon>Bacteria</taxon>
        <taxon>Pseudomonadati</taxon>
        <taxon>Pseudomonadota</taxon>
        <taxon>Gammaproteobacteria</taxon>
        <taxon>Oceanospirillales</taxon>
        <taxon>Halomonadaceae</taxon>
        <taxon>Salinicola</taxon>
    </lineage>
</organism>
<dbReference type="PANTHER" id="PTHR21716">
    <property type="entry name" value="TRANSMEMBRANE PROTEIN"/>
    <property type="match status" value="1"/>
</dbReference>
<reference evidence="7" key="1">
    <citation type="submission" date="2024-06" db="EMBL/GenBank/DDBJ databases">
        <title>Complete genome of Salinicola endophyticus HNIBRBA4755.</title>
        <authorList>
            <person name="Shin S.Y."/>
            <person name="Kang H."/>
            <person name="Song J."/>
        </authorList>
    </citation>
    <scope>NUCLEOTIDE SEQUENCE</scope>
    <source>
        <strain evidence="7">HNIBRBA4755</strain>
    </source>
</reference>
<proteinExistence type="inferred from homology"/>
<evidence type="ECO:0000256" key="3">
    <source>
        <dbReference type="ARBA" id="ARBA00022692"/>
    </source>
</evidence>
<dbReference type="AlphaFoldDB" id="A0AB74UIR6"/>